<feature type="chain" id="PRO_5032770791" evidence="2">
    <location>
        <begin position="25"/>
        <end position="128"/>
    </location>
</feature>
<comment type="caution">
    <text evidence="3">The sequence shown here is derived from an EMBL/GenBank/DDBJ whole genome shotgun (WGS) entry which is preliminary data.</text>
</comment>
<evidence type="ECO:0000313" key="3">
    <source>
        <dbReference type="EMBL" id="KAF6130941.1"/>
    </source>
</evidence>
<evidence type="ECO:0000256" key="1">
    <source>
        <dbReference type="SAM" id="MobiDB-lite"/>
    </source>
</evidence>
<evidence type="ECO:0000256" key="2">
    <source>
        <dbReference type="SAM" id="SignalP"/>
    </source>
</evidence>
<dbReference type="Proteomes" id="UP000664940">
    <property type="component" value="Unassembled WGS sequence"/>
</dbReference>
<dbReference type="AlphaFoldDB" id="A0A834EVL6"/>
<proteinExistence type="predicted"/>
<dbReference type="EMBL" id="JABVXQ010000001">
    <property type="protein sequence ID" value="KAF6130941.1"/>
    <property type="molecule type" value="Genomic_DNA"/>
</dbReference>
<organism evidence="3 4">
    <name type="scientific">Phyllostomus discolor</name>
    <name type="common">pale spear-nosed bat</name>
    <dbReference type="NCBI Taxonomy" id="89673"/>
    <lineage>
        <taxon>Eukaryota</taxon>
        <taxon>Metazoa</taxon>
        <taxon>Chordata</taxon>
        <taxon>Craniata</taxon>
        <taxon>Vertebrata</taxon>
        <taxon>Euteleostomi</taxon>
        <taxon>Mammalia</taxon>
        <taxon>Eutheria</taxon>
        <taxon>Laurasiatheria</taxon>
        <taxon>Chiroptera</taxon>
        <taxon>Yangochiroptera</taxon>
        <taxon>Phyllostomidae</taxon>
        <taxon>Phyllostominae</taxon>
        <taxon>Phyllostomus</taxon>
    </lineage>
</organism>
<reference evidence="3 4" key="1">
    <citation type="journal article" date="2020" name="Nature">
        <title>Six reference-quality genomes reveal evolution of bat adaptations.</title>
        <authorList>
            <person name="Jebb D."/>
            <person name="Huang Z."/>
            <person name="Pippel M."/>
            <person name="Hughes G.M."/>
            <person name="Lavrichenko K."/>
            <person name="Devanna P."/>
            <person name="Winkler S."/>
            <person name="Jermiin L.S."/>
            <person name="Skirmuntt E.C."/>
            <person name="Katzourakis A."/>
            <person name="Burkitt-Gray L."/>
            <person name="Ray D.A."/>
            <person name="Sullivan K.A.M."/>
            <person name="Roscito J.G."/>
            <person name="Kirilenko B.M."/>
            <person name="Davalos L.M."/>
            <person name="Corthals A.P."/>
            <person name="Power M.L."/>
            <person name="Jones G."/>
            <person name="Ransome R.D."/>
            <person name="Dechmann D.K.N."/>
            <person name="Locatelli A.G."/>
            <person name="Puechmaille S.J."/>
            <person name="Fedrigo O."/>
            <person name="Jarvis E.D."/>
            <person name="Hiller M."/>
            <person name="Vernes S.C."/>
            <person name="Myers E.W."/>
            <person name="Teeling E.C."/>
        </authorList>
    </citation>
    <scope>NUCLEOTIDE SEQUENCE [LARGE SCALE GENOMIC DNA]</scope>
    <source>
        <strain evidence="3">Bat1K_MPI-CBG_1</strain>
    </source>
</reference>
<sequence length="128" mass="13162">MGSAPGTHSLWAWARIRLLPVAEAGRAVRARPLLAVPLTSGPGRGATPACGPGGTPTLVHSCNARRPVGPAPGNTHWAARRSCCQATPGLPSCSQGQAEQKHPDGLNAHPRSSWTTALGGHLRASSRT</sequence>
<accession>A0A834EVL6</accession>
<keyword evidence="2" id="KW-0732">Signal</keyword>
<feature type="signal peptide" evidence="2">
    <location>
        <begin position="1"/>
        <end position="24"/>
    </location>
</feature>
<feature type="region of interest" description="Disordered" evidence="1">
    <location>
        <begin position="89"/>
        <end position="128"/>
    </location>
</feature>
<name>A0A834EVL6_9CHIR</name>
<evidence type="ECO:0000313" key="4">
    <source>
        <dbReference type="Proteomes" id="UP000664940"/>
    </source>
</evidence>
<gene>
    <name evidence="3" type="ORF">HJG60_007880</name>
</gene>
<protein>
    <submittedName>
        <fullName evidence="3">Uncharacterized protein</fullName>
    </submittedName>
</protein>